<feature type="transmembrane region" description="Helical" evidence="2">
    <location>
        <begin position="154"/>
        <end position="176"/>
    </location>
</feature>
<dbReference type="PANTHER" id="PTHR46593:SF1">
    <property type="entry name" value="TRANSMEMBRANE PROTEIN 64"/>
    <property type="match status" value="1"/>
</dbReference>
<dbReference type="GO" id="GO:0051480">
    <property type="term" value="P:regulation of cytosolic calcium ion concentration"/>
    <property type="evidence" value="ECO:0007669"/>
    <property type="project" value="TreeGrafter"/>
</dbReference>
<protein>
    <recommendedName>
        <fullName evidence="3">VTT domain-containing protein</fullName>
    </recommendedName>
</protein>
<keyword evidence="2" id="KW-0812">Transmembrane</keyword>
<evidence type="ECO:0000256" key="1">
    <source>
        <dbReference type="SAM" id="MobiDB-lite"/>
    </source>
</evidence>
<dbReference type="GO" id="GO:0005783">
    <property type="term" value="C:endoplasmic reticulum"/>
    <property type="evidence" value="ECO:0007669"/>
    <property type="project" value="TreeGrafter"/>
</dbReference>
<feature type="transmembrane region" description="Helical" evidence="2">
    <location>
        <begin position="119"/>
        <end position="142"/>
    </location>
</feature>
<evidence type="ECO:0000313" key="5">
    <source>
        <dbReference type="Proteomes" id="UP000014500"/>
    </source>
</evidence>
<dbReference type="PANTHER" id="PTHR46593">
    <property type="entry name" value="TRANSMEMBRANE PROTEIN 64"/>
    <property type="match status" value="1"/>
</dbReference>
<organism evidence="4 5">
    <name type="scientific">Strigamia maritima</name>
    <name type="common">European centipede</name>
    <name type="synonym">Geophilus maritimus</name>
    <dbReference type="NCBI Taxonomy" id="126957"/>
    <lineage>
        <taxon>Eukaryota</taxon>
        <taxon>Metazoa</taxon>
        <taxon>Ecdysozoa</taxon>
        <taxon>Arthropoda</taxon>
        <taxon>Myriapoda</taxon>
        <taxon>Chilopoda</taxon>
        <taxon>Pleurostigmophora</taxon>
        <taxon>Geophilomorpha</taxon>
        <taxon>Linotaeniidae</taxon>
        <taxon>Strigamia</taxon>
    </lineage>
</organism>
<dbReference type="InterPro" id="IPR032816">
    <property type="entry name" value="VTT_dom"/>
</dbReference>
<dbReference type="HOGENOM" id="CLU_819699_0_0_1"/>
<accession>T1IHJ8</accession>
<reference evidence="5" key="1">
    <citation type="submission" date="2011-05" db="EMBL/GenBank/DDBJ databases">
        <authorList>
            <person name="Richards S.R."/>
            <person name="Qu J."/>
            <person name="Jiang H."/>
            <person name="Jhangiani S.N."/>
            <person name="Agravi P."/>
            <person name="Goodspeed R."/>
            <person name="Gross S."/>
            <person name="Mandapat C."/>
            <person name="Jackson L."/>
            <person name="Mathew T."/>
            <person name="Pu L."/>
            <person name="Thornton R."/>
            <person name="Saada N."/>
            <person name="Wilczek-Boney K.B."/>
            <person name="Lee S."/>
            <person name="Kovar C."/>
            <person name="Wu Y."/>
            <person name="Scherer S.E."/>
            <person name="Worley K.C."/>
            <person name="Muzny D.M."/>
            <person name="Gibbs R."/>
        </authorList>
    </citation>
    <scope>NUCLEOTIDE SEQUENCE</scope>
    <source>
        <strain evidence="5">Brora</strain>
    </source>
</reference>
<dbReference type="Pfam" id="PF09335">
    <property type="entry name" value="VTT_dom"/>
    <property type="match status" value="1"/>
</dbReference>
<dbReference type="eggNOG" id="KOG3140">
    <property type="taxonomic scope" value="Eukaryota"/>
</dbReference>
<feature type="domain" description="VTT" evidence="3">
    <location>
        <begin position="141"/>
        <end position="257"/>
    </location>
</feature>
<sequence length="339" mass="37683">MMGALSKVDTNIKLTDDEHTTFIYRELRNEVDEKGETNCNLPNGARVENDSQQIDPSSRISKRPIVNSVYVCQHDYWEMSSTCSTLVSTALLVILVCVLLFLAREYVQTTLVWLESQEDWIVFALFILLFTLVSFPFTWGYILLNVACGYLQGLLLGVVLVVVAVTCGVIIAHALIKRFLTDFLKNKLLSNSSIRATLAVMGGQQAFRIVAFTRLTPIPFGLQNAIFAISTISTSQYLAATLLGLFPTQVINVYLGSTVRSMEDILTGDTGSATIGYLVFIVQIEKEQLAQLHSLPFDQMPQMGRIPPGHDQQEGKTLSLSLADVVDLWKLKGCSWQEC</sequence>
<dbReference type="AlphaFoldDB" id="T1IHJ8"/>
<dbReference type="InterPro" id="IPR053069">
    <property type="entry name" value="TVP38/TMEM64"/>
</dbReference>
<dbReference type="EMBL" id="JH429910">
    <property type="status" value="NOT_ANNOTATED_CDS"/>
    <property type="molecule type" value="Genomic_DNA"/>
</dbReference>
<reference evidence="4" key="2">
    <citation type="submission" date="2015-02" db="UniProtKB">
        <authorList>
            <consortium name="EnsemblMetazoa"/>
        </authorList>
    </citation>
    <scope>IDENTIFICATION</scope>
</reference>
<name>T1IHJ8_STRMM</name>
<dbReference type="EnsemblMetazoa" id="SMAR000313-RA">
    <property type="protein sequence ID" value="SMAR000313-PA"/>
    <property type="gene ID" value="SMAR000313"/>
</dbReference>
<proteinExistence type="predicted"/>
<evidence type="ECO:0000256" key="2">
    <source>
        <dbReference type="SAM" id="Phobius"/>
    </source>
</evidence>
<keyword evidence="2" id="KW-1133">Transmembrane helix</keyword>
<dbReference type="PhylomeDB" id="T1IHJ8"/>
<evidence type="ECO:0000259" key="3">
    <source>
        <dbReference type="Pfam" id="PF09335"/>
    </source>
</evidence>
<keyword evidence="2" id="KW-0472">Membrane</keyword>
<keyword evidence="5" id="KW-1185">Reference proteome</keyword>
<feature type="region of interest" description="Disordered" evidence="1">
    <location>
        <begin position="35"/>
        <end position="57"/>
    </location>
</feature>
<dbReference type="Proteomes" id="UP000014500">
    <property type="component" value="Unassembled WGS sequence"/>
</dbReference>
<evidence type="ECO:0000313" key="4">
    <source>
        <dbReference type="EnsemblMetazoa" id="SMAR000313-PA"/>
    </source>
</evidence>
<feature type="transmembrane region" description="Helical" evidence="2">
    <location>
        <begin position="86"/>
        <end position="107"/>
    </location>
</feature>
<dbReference type="STRING" id="126957.T1IHJ8"/>